<dbReference type="EMBL" id="JAQQPM010000004">
    <property type="protein sequence ID" value="KAK2070571.1"/>
    <property type="molecule type" value="Genomic_DNA"/>
</dbReference>
<feature type="region of interest" description="Disordered" evidence="1">
    <location>
        <begin position="117"/>
        <end position="249"/>
    </location>
</feature>
<feature type="region of interest" description="Disordered" evidence="1">
    <location>
        <begin position="355"/>
        <end position="422"/>
    </location>
</feature>
<protein>
    <submittedName>
        <fullName evidence="2">Uncharacterized protein</fullName>
    </submittedName>
</protein>
<keyword evidence="3" id="KW-1185">Reference proteome</keyword>
<feature type="compositionally biased region" description="Polar residues" evidence="1">
    <location>
        <begin position="391"/>
        <end position="401"/>
    </location>
</feature>
<feature type="compositionally biased region" description="Polar residues" evidence="1">
    <location>
        <begin position="158"/>
        <end position="170"/>
    </location>
</feature>
<accession>A0AAD9I3X5</accession>
<feature type="compositionally biased region" description="Basic and acidic residues" evidence="1">
    <location>
        <begin position="31"/>
        <end position="45"/>
    </location>
</feature>
<organism evidence="2 3">
    <name type="scientific">Phyllachora maydis</name>
    <dbReference type="NCBI Taxonomy" id="1825666"/>
    <lineage>
        <taxon>Eukaryota</taxon>
        <taxon>Fungi</taxon>
        <taxon>Dikarya</taxon>
        <taxon>Ascomycota</taxon>
        <taxon>Pezizomycotina</taxon>
        <taxon>Sordariomycetes</taxon>
        <taxon>Sordariomycetidae</taxon>
        <taxon>Phyllachorales</taxon>
        <taxon>Phyllachoraceae</taxon>
        <taxon>Phyllachora</taxon>
    </lineage>
</organism>
<feature type="compositionally biased region" description="Basic and acidic residues" evidence="1">
    <location>
        <begin position="443"/>
        <end position="472"/>
    </location>
</feature>
<feature type="region of interest" description="Disordered" evidence="1">
    <location>
        <begin position="436"/>
        <end position="572"/>
    </location>
</feature>
<proteinExistence type="predicted"/>
<feature type="region of interest" description="Disordered" evidence="1">
    <location>
        <begin position="24"/>
        <end position="83"/>
    </location>
</feature>
<feature type="region of interest" description="Disordered" evidence="1">
    <location>
        <begin position="273"/>
        <end position="343"/>
    </location>
</feature>
<dbReference type="AlphaFoldDB" id="A0AAD9I3X5"/>
<feature type="compositionally biased region" description="Polar residues" evidence="1">
    <location>
        <begin position="320"/>
        <end position="332"/>
    </location>
</feature>
<evidence type="ECO:0000256" key="1">
    <source>
        <dbReference type="SAM" id="MobiDB-lite"/>
    </source>
</evidence>
<name>A0AAD9I3X5_9PEZI</name>
<evidence type="ECO:0000313" key="3">
    <source>
        <dbReference type="Proteomes" id="UP001217918"/>
    </source>
</evidence>
<feature type="compositionally biased region" description="Basic and acidic residues" evidence="1">
    <location>
        <begin position="124"/>
        <end position="140"/>
    </location>
</feature>
<feature type="compositionally biased region" description="Polar residues" evidence="1">
    <location>
        <begin position="497"/>
        <end position="508"/>
    </location>
</feature>
<feature type="compositionally biased region" description="Polar residues" evidence="1">
    <location>
        <begin position="535"/>
        <end position="544"/>
    </location>
</feature>
<reference evidence="2" key="1">
    <citation type="journal article" date="2023" name="Mol. Plant Microbe Interact.">
        <title>Elucidating the Obligate Nature and Biological Capacity of an Invasive Fungal Corn Pathogen.</title>
        <authorList>
            <person name="MacCready J.S."/>
            <person name="Roggenkamp E.M."/>
            <person name="Gdanetz K."/>
            <person name="Chilvers M.I."/>
        </authorList>
    </citation>
    <scope>NUCLEOTIDE SEQUENCE</scope>
    <source>
        <strain evidence="2">PM02</strain>
    </source>
</reference>
<gene>
    <name evidence="2" type="ORF">P8C59_005056</name>
</gene>
<evidence type="ECO:0000313" key="2">
    <source>
        <dbReference type="EMBL" id="KAK2070571.1"/>
    </source>
</evidence>
<feature type="compositionally biased region" description="Pro residues" evidence="1">
    <location>
        <begin position="407"/>
        <end position="416"/>
    </location>
</feature>
<dbReference type="Proteomes" id="UP001217918">
    <property type="component" value="Unassembled WGS sequence"/>
</dbReference>
<feature type="compositionally biased region" description="Basic and acidic residues" evidence="1">
    <location>
        <begin position="59"/>
        <end position="72"/>
    </location>
</feature>
<sequence length="572" mass="60359">MLSGTNSEQEARGPSSIFLSTSKVIIPPIEARPRPAHGDGVDTRALEAPSNEACLTSEFEPKSASDQGKQDLQDVESQQAHVNSDIANTANVANDNIDNKHVTELVDELVNSAEVSISGGSDTEAAKSDSARLRHGDKGHSRTASGVKKPASFKAISVNRTFLTTKATPPNASPKPSEKPTPLPGASAPQVPTAAGTKPRLVARPVNGLVAKSGAGGLGAKGSSGPDGNTVWNKNRPAPVPDPKKYTDEELKDKYSIHIAERLDSEITKGQAWAEMDDDDEWKPESITWKDGTKSTIPNMEEAATPSLKSTPDTTPAAVSKQNGVQGTSRSPVSGALPTVKPTVLGSGRSLVLKGVPEKPTLVQKPPAPPTPVKSPWAPLPKVDRAARTGPTVQSNVSDSSATRPAPIAPPKPGPRAPQAVGGNVMSSVERQVMQNKWSAAVRQKDEEFNKTRNAQFEERDRRLKADGKTLKDLQPAVNVNWRETPLDADGRRQKSTTKAQASDQQASMWGPSAPGLKASVGPPSETAQPVPMESSAQRPQISLPQGDGSKTLRQDNVPTSILGANGYGKLA</sequence>
<comment type="caution">
    <text evidence="2">The sequence shown here is derived from an EMBL/GenBank/DDBJ whole genome shotgun (WGS) entry which is preliminary data.</text>
</comment>